<organism evidence="1">
    <name type="scientific">Ovis aries</name>
    <name type="common">Sheep</name>
    <dbReference type="NCBI Taxonomy" id="9940"/>
    <lineage>
        <taxon>Eukaryota</taxon>
        <taxon>Metazoa</taxon>
        <taxon>Chordata</taxon>
        <taxon>Craniata</taxon>
        <taxon>Vertebrata</taxon>
        <taxon>Euteleostomi</taxon>
        <taxon>Mammalia</taxon>
        <taxon>Eutheria</taxon>
        <taxon>Laurasiatheria</taxon>
        <taxon>Artiodactyla</taxon>
        <taxon>Ruminantia</taxon>
        <taxon>Pecora</taxon>
        <taxon>Bovidae</taxon>
        <taxon>Caprinae</taxon>
        <taxon>Ovis</taxon>
    </lineage>
</organism>
<accession>A0AC11CTV3</accession>
<sequence length="149" mass="17239">MLLIYLSIYGVVISWNNDMLTYISLQINIARPVAELCSVRVIYQDWDWTQINKKDLSFDYSRFQTAPFSLVSTAHINLPPPTPIPLNWETDQPVWIELLLLLLLSRFSRVQLCATPWMAAHQVPPSLGFSRQEHWSGLPFPSPMHESEK</sequence>
<dbReference type="Ensembl" id="ENSOART00020052001.1">
    <property type="protein sequence ID" value="ENSOARP00020035485.1"/>
    <property type="gene ID" value="ENSOARG00020032795.1"/>
</dbReference>
<proteinExistence type="predicted"/>
<reference evidence="1" key="2">
    <citation type="submission" date="2025-08" db="UniProtKB">
        <authorList>
            <consortium name="Ensembl"/>
        </authorList>
    </citation>
    <scope>IDENTIFICATION</scope>
</reference>
<name>A0AC11CTV3_SHEEP</name>
<reference evidence="1" key="1">
    <citation type="submission" date="2020-11" db="EMBL/GenBank/DDBJ databases">
        <authorList>
            <person name="Davenport K.M."/>
            <person name="Bickhart D.M."/>
            <person name="Smith T.P.L."/>
            <person name="Murdoch B.M."/>
            <person name="Rosen B.D."/>
        </authorList>
    </citation>
    <scope>NUCLEOTIDE SEQUENCE [LARGE SCALE GENOMIC DNA]</scope>
    <source>
        <strain evidence="1">OAR_USU_Benz2616</strain>
    </source>
</reference>
<protein>
    <submittedName>
        <fullName evidence="1">Uncharacterized protein</fullName>
    </submittedName>
</protein>
<reference evidence="1" key="3">
    <citation type="submission" date="2025-09" db="UniProtKB">
        <authorList>
            <consortium name="Ensembl"/>
        </authorList>
    </citation>
    <scope>IDENTIFICATION</scope>
</reference>
<evidence type="ECO:0000313" key="1">
    <source>
        <dbReference type="Ensembl" id="ENSOARP00020035485.1"/>
    </source>
</evidence>